<dbReference type="InterPro" id="IPR008978">
    <property type="entry name" value="HSP20-like_chaperone"/>
</dbReference>
<protein>
    <submittedName>
        <fullName evidence="4">Acid shock protein</fullName>
    </submittedName>
</protein>
<dbReference type="Pfam" id="PF00011">
    <property type="entry name" value="HSP20"/>
    <property type="match status" value="1"/>
</dbReference>
<dbReference type="PATRIC" id="fig|1122241.3.peg.2253"/>
<dbReference type="InterPro" id="IPR002068">
    <property type="entry name" value="A-crystallin/Hsp20_dom"/>
</dbReference>
<dbReference type="EMBL" id="LTBC01000008">
    <property type="protein sequence ID" value="KYH31751.1"/>
    <property type="molecule type" value="Genomic_DNA"/>
</dbReference>
<dbReference type="CDD" id="cd06471">
    <property type="entry name" value="ACD_LpsHSP_like"/>
    <property type="match status" value="1"/>
</dbReference>
<keyword evidence="5" id="KW-1185">Reference proteome</keyword>
<comment type="caution">
    <text evidence="4">The sequence shown here is derived from an EMBL/GenBank/DDBJ whole genome shotgun (WGS) entry which is preliminary data.</text>
</comment>
<accession>A0A151AVW5</accession>
<dbReference type="AlphaFoldDB" id="A0A151AVW5"/>
<dbReference type="OrthoDB" id="9811615at2"/>
<evidence type="ECO:0000313" key="4">
    <source>
        <dbReference type="EMBL" id="KYH31751.1"/>
    </source>
</evidence>
<reference evidence="4 5" key="1">
    <citation type="submission" date="2016-02" db="EMBL/GenBank/DDBJ databases">
        <title>Genome sequence of Moorella mulderi DSM 14980.</title>
        <authorList>
            <person name="Poehlein A."/>
            <person name="Daniel R."/>
        </authorList>
    </citation>
    <scope>NUCLEOTIDE SEQUENCE [LARGE SCALE GENOMIC DNA]</scope>
    <source>
        <strain evidence="4 5">DSM 14980</strain>
    </source>
</reference>
<dbReference type="RefSeq" id="WP_062284701.1">
    <property type="nucleotide sequence ID" value="NZ_LTBC01000008.1"/>
</dbReference>
<dbReference type="InterPro" id="IPR031107">
    <property type="entry name" value="Small_HSP"/>
</dbReference>
<dbReference type="Gene3D" id="2.60.40.790">
    <property type="match status" value="1"/>
</dbReference>
<evidence type="ECO:0000259" key="3">
    <source>
        <dbReference type="PROSITE" id="PS01031"/>
    </source>
</evidence>
<evidence type="ECO:0000256" key="2">
    <source>
        <dbReference type="RuleBase" id="RU003616"/>
    </source>
</evidence>
<sequence length="148" mass="17297">MFGLIPFYGRRKSLRPIFSDVENFMERVFNEDLFWVPVFGQPFKADVKETEHEYIVEAELPGIEKENIIITYDDGALNISVKQDTIIDETRENFIRKERRSGSIERRFFLEGVEEEKISATYKNGLLTVKLPKKEAGLKRGKHIPIED</sequence>
<dbReference type="PROSITE" id="PS01031">
    <property type="entry name" value="SHSP"/>
    <property type="match status" value="1"/>
</dbReference>
<name>A0A151AVW5_9FIRM</name>
<evidence type="ECO:0000313" key="5">
    <source>
        <dbReference type="Proteomes" id="UP000075670"/>
    </source>
</evidence>
<comment type="similarity">
    <text evidence="1 2">Belongs to the small heat shock protein (HSP20) family.</text>
</comment>
<organism evidence="4 5">
    <name type="scientific">Moorella mulderi DSM 14980</name>
    <dbReference type="NCBI Taxonomy" id="1122241"/>
    <lineage>
        <taxon>Bacteria</taxon>
        <taxon>Bacillati</taxon>
        <taxon>Bacillota</taxon>
        <taxon>Clostridia</taxon>
        <taxon>Neomoorellales</taxon>
        <taxon>Neomoorellaceae</taxon>
        <taxon>Neomoorella</taxon>
    </lineage>
</organism>
<feature type="domain" description="SHSP" evidence="3">
    <location>
        <begin position="34"/>
        <end position="148"/>
    </location>
</feature>
<gene>
    <name evidence="4" type="ORF">MOMUL_21150</name>
</gene>
<dbReference type="PANTHER" id="PTHR11527">
    <property type="entry name" value="HEAT-SHOCK PROTEIN 20 FAMILY MEMBER"/>
    <property type="match status" value="1"/>
</dbReference>
<proteinExistence type="inferred from homology"/>
<dbReference type="Proteomes" id="UP000075670">
    <property type="component" value="Unassembled WGS sequence"/>
</dbReference>
<dbReference type="SUPFAM" id="SSF49764">
    <property type="entry name" value="HSP20-like chaperones"/>
    <property type="match status" value="1"/>
</dbReference>
<evidence type="ECO:0000256" key="1">
    <source>
        <dbReference type="PROSITE-ProRule" id="PRU00285"/>
    </source>
</evidence>